<sequence>MGWLISHNMTKAQQVAELVEGWSNDKKGCRFLAHSVRGNVLYAVGQSFDRTKPEAFEDRWIMVCLLRKDRGYGWGYKDMSESMGPNVADCPLRFLAMAPVACETWRARVRAIHEQRRQKSTKVEQGMVFVFSKGYRDSCGDSLDGVESKILCKSGRGYIAQLEHTTIKVMRRHIGEILFQTA</sequence>
<name>A0A0F9FRM6_9ZZZZ</name>
<gene>
    <name evidence="1" type="ORF">LCGC14_2209420</name>
</gene>
<dbReference type="AlphaFoldDB" id="A0A0F9FRM6"/>
<evidence type="ECO:0000313" key="1">
    <source>
        <dbReference type="EMBL" id="KKL60025.1"/>
    </source>
</evidence>
<dbReference type="EMBL" id="LAZR01029289">
    <property type="protein sequence ID" value="KKL60025.1"/>
    <property type="molecule type" value="Genomic_DNA"/>
</dbReference>
<reference evidence="1" key="1">
    <citation type="journal article" date="2015" name="Nature">
        <title>Complex archaea that bridge the gap between prokaryotes and eukaryotes.</title>
        <authorList>
            <person name="Spang A."/>
            <person name="Saw J.H."/>
            <person name="Jorgensen S.L."/>
            <person name="Zaremba-Niedzwiedzka K."/>
            <person name="Martijn J."/>
            <person name="Lind A.E."/>
            <person name="van Eijk R."/>
            <person name="Schleper C."/>
            <person name="Guy L."/>
            <person name="Ettema T.J."/>
        </authorList>
    </citation>
    <scope>NUCLEOTIDE SEQUENCE</scope>
</reference>
<proteinExistence type="predicted"/>
<protein>
    <submittedName>
        <fullName evidence="1">Uncharacterized protein</fullName>
    </submittedName>
</protein>
<comment type="caution">
    <text evidence="1">The sequence shown here is derived from an EMBL/GenBank/DDBJ whole genome shotgun (WGS) entry which is preliminary data.</text>
</comment>
<accession>A0A0F9FRM6</accession>
<organism evidence="1">
    <name type="scientific">marine sediment metagenome</name>
    <dbReference type="NCBI Taxonomy" id="412755"/>
    <lineage>
        <taxon>unclassified sequences</taxon>
        <taxon>metagenomes</taxon>
        <taxon>ecological metagenomes</taxon>
    </lineage>
</organism>